<organism evidence="1 2">
    <name type="scientific">candidate division WOR-3 bacterium</name>
    <dbReference type="NCBI Taxonomy" id="2052148"/>
    <lineage>
        <taxon>Bacteria</taxon>
        <taxon>Bacteria division WOR-3</taxon>
    </lineage>
</organism>
<name>A0A660SHZ9_UNCW3</name>
<protein>
    <submittedName>
        <fullName evidence="1">Uncharacterized protein</fullName>
    </submittedName>
</protein>
<gene>
    <name evidence="1" type="ORF">DRP53_05020</name>
</gene>
<sequence>MRCHFVVSAEIQRLEFADTLLQIVKGIDLDPVTKIGDIISSAQEKELLQIIRKVKLRESGFLSDGRKELLVELPLTGEILDLITPTDIKPGEPVVQRYCPCCGQPWPKGRPVPAGLNLLIKDEVKEEYTGIVFDCSSFLFKPVLFPRVINESGDIIYDLSFADRSQVVSCGLVNYLHGDDQLLVNERVGKKPLRVKVIKILNGNLVITNRDGKIVHGSKRNLDLLRQCRVSVIAGY</sequence>
<dbReference type="Proteomes" id="UP000268469">
    <property type="component" value="Unassembled WGS sequence"/>
</dbReference>
<accession>A0A660SHZ9</accession>
<evidence type="ECO:0000313" key="1">
    <source>
        <dbReference type="EMBL" id="RKX70455.1"/>
    </source>
</evidence>
<dbReference type="EMBL" id="QNBE01000039">
    <property type="protein sequence ID" value="RKX70455.1"/>
    <property type="molecule type" value="Genomic_DNA"/>
</dbReference>
<proteinExistence type="predicted"/>
<comment type="caution">
    <text evidence="1">The sequence shown here is derived from an EMBL/GenBank/DDBJ whole genome shotgun (WGS) entry which is preliminary data.</text>
</comment>
<dbReference type="AlphaFoldDB" id="A0A660SHZ9"/>
<evidence type="ECO:0000313" key="2">
    <source>
        <dbReference type="Proteomes" id="UP000268469"/>
    </source>
</evidence>
<reference evidence="1 2" key="1">
    <citation type="submission" date="2018-06" db="EMBL/GenBank/DDBJ databases">
        <title>Extensive metabolic versatility and redundancy in microbially diverse, dynamic hydrothermal sediments.</title>
        <authorList>
            <person name="Dombrowski N."/>
            <person name="Teske A."/>
            <person name="Baker B.J."/>
        </authorList>
    </citation>
    <scope>NUCLEOTIDE SEQUENCE [LARGE SCALE GENOMIC DNA]</scope>
    <source>
        <strain evidence="1">B36_G15</strain>
    </source>
</reference>